<sequence length="221" mass="24506">MMNINHQELLSEITRTVVEELKKHNLLDEPTRKEFVPVSVSARHVHLQQEHVNQLFGEGYTLTKLKEISQPGQFACNEQVTIEGPKGKIEKVRILGPLRSQTQVEIARTDARKLGLNPPVRNSGNLADSSPISIIGPKGKVVLQEGCIIADRHIHMTPTDAVQFGVRDKQKVSVLVDGEKAGIMGQVMIRVRENYALDMHIDTDDANAFGLAGNELLKIIP</sequence>
<evidence type="ECO:0000256" key="4">
    <source>
        <dbReference type="ARBA" id="ARBA00020837"/>
    </source>
</evidence>
<comment type="similarity">
    <text evidence="2 10">Belongs to the PduL family.</text>
</comment>
<comment type="caution">
    <text evidence="11">The sequence shown here is derived from an EMBL/GenBank/DDBJ whole genome shotgun (WGS) entry which is preliminary data.</text>
</comment>
<evidence type="ECO:0000256" key="3">
    <source>
        <dbReference type="ARBA" id="ARBA00012206"/>
    </source>
</evidence>
<dbReference type="EC" id="2.3.1.222" evidence="3 10"/>
<dbReference type="Pfam" id="PF06130">
    <property type="entry name" value="PTAC"/>
    <property type="match status" value="1"/>
</dbReference>
<gene>
    <name evidence="11" type="ORF">GWK17_04560</name>
</gene>
<keyword evidence="5 10" id="KW-0808">Transferase</keyword>
<dbReference type="PANTHER" id="PTHR39453">
    <property type="entry name" value="PHOSPHATE PROPANOYLTRANSFERASE"/>
    <property type="match status" value="1"/>
</dbReference>
<dbReference type="UniPathway" id="UPA00621"/>
<proteinExistence type="inferred from homology"/>
<evidence type="ECO:0000256" key="5">
    <source>
        <dbReference type="ARBA" id="ARBA00022679"/>
    </source>
</evidence>
<evidence type="ECO:0000256" key="6">
    <source>
        <dbReference type="ARBA" id="ARBA00022723"/>
    </source>
</evidence>
<protein>
    <recommendedName>
        <fullName evidence="4 10">Phosphate propanoyltransferase</fullName>
        <ecNumber evidence="3 10">2.3.1.222</ecNumber>
    </recommendedName>
</protein>
<dbReference type="EMBL" id="JAAVUM010000002">
    <property type="protein sequence ID" value="NKE04745.1"/>
    <property type="molecule type" value="Genomic_DNA"/>
</dbReference>
<comment type="catalytic activity">
    <reaction evidence="9 10">
        <text>propanoyl-CoA + phosphate = propanoyl phosphate + CoA</text>
        <dbReference type="Rhea" id="RHEA:28046"/>
        <dbReference type="ChEBI" id="CHEBI:43474"/>
        <dbReference type="ChEBI" id="CHEBI:57287"/>
        <dbReference type="ChEBI" id="CHEBI:57392"/>
        <dbReference type="ChEBI" id="CHEBI:58933"/>
        <dbReference type="EC" id="2.3.1.222"/>
    </reaction>
</comment>
<dbReference type="InterPro" id="IPR008300">
    <property type="entry name" value="PTAC"/>
</dbReference>
<comment type="pathway">
    <text evidence="10">Polyol metabolism; 1,2-propanediol degradation.</text>
</comment>
<keyword evidence="8 10" id="KW-0012">Acyltransferase</keyword>
<keyword evidence="7" id="KW-0862">Zinc</keyword>
<reference evidence="11 12" key="1">
    <citation type="submission" date="2020-03" db="EMBL/GenBank/DDBJ databases">
        <authorList>
            <person name="Sun Q."/>
        </authorList>
    </citation>
    <scope>NUCLEOTIDE SEQUENCE [LARGE SCALE GENOMIC DNA]</scope>
    <source>
        <strain evidence="11 12">KACC 21451</strain>
    </source>
</reference>
<comment type="function">
    <text evidence="10">Involved in 1,2-propanediol (1,2-PD) degradation by catalyzing the conversion of propanoyl-CoA to propanoyl-phosphate.</text>
</comment>
<dbReference type="GO" id="GO:0016747">
    <property type="term" value="F:acyltransferase activity, transferring groups other than amino-acyl groups"/>
    <property type="evidence" value="ECO:0007669"/>
    <property type="project" value="InterPro"/>
</dbReference>
<dbReference type="NCBIfam" id="NF011652">
    <property type="entry name" value="PRK15070.1"/>
    <property type="match status" value="1"/>
</dbReference>
<evidence type="ECO:0000313" key="12">
    <source>
        <dbReference type="Proteomes" id="UP000587942"/>
    </source>
</evidence>
<evidence type="ECO:0000256" key="8">
    <source>
        <dbReference type="ARBA" id="ARBA00023315"/>
    </source>
</evidence>
<dbReference type="GO" id="GO:0046872">
    <property type="term" value="F:metal ion binding"/>
    <property type="evidence" value="ECO:0007669"/>
    <property type="project" value="UniProtKB-KW"/>
</dbReference>
<evidence type="ECO:0000256" key="1">
    <source>
        <dbReference type="ARBA" id="ARBA00001947"/>
    </source>
</evidence>
<evidence type="ECO:0000256" key="7">
    <source>
        <dbReference type="ARBA" id="ARBA00022833"/>
    </source>
</evidence>
<organism evidence="11 12">
    <name type="scientific">Mesobacillus selenatarsenatis</name>
    <dbReference type="NCBI Taxonomy" id="388741"/>
    <lineage>
        <taxon>Bacteria</taxon>
        <taxon>Bacillati</taxon>
        <taxon>Bacillota</taxon>
        <taxon>Bacilli</taxon>
        <taxon>Bacillales</taxon>
        <taxon>Bacillaceae</taxon>
        <taxon>Mesobacillus</taxon>
    </lineage>
</organism>
<dbReference type="PANTHER" id="PTHR39453:SF1">
    <property type="entry name" value="PHOSPHATE PROPANOYLTRANSFERASE"/>
    <property type="match status" value="1"/>
</dbReference>
<comment type="cofactor">
    <cofactor evidence="1">
        <name>Zn(2+)</name>
        <dbReference type="ChEBI" id="CHEBI:29105"/>
    </cofactor>
</comment>
<evidence type="ECO:0000313" key="11">
    <source>
        <dbReference type="EMBL" id="NKE04745.1"/>
    </source>
</evidence>
<dbReference type="Proteomes" id="UP000587942">
    <property type="component" value="Unassembled WGS sequence"/>
</dbReference>
<dbReference type="RefSeq" id="WP_167831229.1">
    <property type="nucleotide sequence ID" value="NZ_JAAVUM010000002.1"/>
</dbReference>
<dbReference type="GO" id="GO:0051144">
    <property type="term" value="P:1,2-propanediol catabolic process"/>
    <property type="evidence" value="ECO:0007669"/>
    <property type="project" value="UniProtKB-UniPathway"/>
</dbReference>
<evidence type="ECO:0000256" key="9">
    <source>
        <dbReference type="ARBA" id="ARBA00047589"/>
    </source>
</evidence>
<accession>A0A846TL12</accession>
<dbReference type="PIRSF" id="PIRSF010130">
    <property type="entry name" value="PduL"/>
    <property type="match status" value="1"/>
</dbReference>
<keyword evidence="6" id="KW-0479">Metal-binding</keyword>
<dbReference type="AlphaFoldDB" id="A0A846TL12"/>
<evidence type="ECO:0000256" key="2">
    <source>
        <dbReference type="ARBA" id="ARBA00007342"/>
    </source>
</evidence>
<evidence type="ECO:0000256" key="10">
    <source>
        <dbReference type="PIRNR" id="PIRNR010130"/>
    </source>
</evidence>
<name>A0A846TL12_9BACI</name>